<dbReference type="RefSeq" id="WP_106537960.1">
    <property type="nucleotide sequence ID" value="NZ_PYGE01000010.1"/>
</dbReference>
<dbReference type="OrthoDB" id="9760040at2"/>
<comment type="caution">
    <text evidence="1">The sequence shown here is derived from an EMBL/GenBank/DDBJ whole genome shotgun (WGS) entry which is preliminary data.</text>
</comment>
<evidence type="ECO:0000313" key="2">
    <source>
        <dbReference type="Proteomes" id="UP000243528"/>
    </source>
</evidence>
<dbReference type="EMBL" id="PYGE01000010">
    <property type="protein sequence ID" value="PSL02434.1"/>
    <property type="molecule type" value="Genomic_DNA"/>
</dbReference>
<protein>
    <submittedName>
        <fullName evidence="1">Uncharacterized protein (DUF885 family)</fullName>
    </submittedName>
</protein>
<proteinExistence type="predicted"/>
<dbReference type="Pfam" id="PF05960">
    <property type="entry name" value="DUF885"/>
    <property type="match status" value="1"/>
</dbReference>
<accession>A0A2P8DYZ0</accession>
<evidence type="ECO:0000313" key="1">
    <source>
        <dbReference type="EMBL" id="PSL02434.1"/>
    </source>
</evidence>
<dbReference type="AlphaFoldDB" id="A0A2P8DYZ0"/>
<keyword evidence="2" id="KW-1185">Reference proteome</keyword>
<organism evidence="1 2">
    <name type="scientific">Haloactinopolyspora alba</name>
    <dbReference type="NCBI Taxonomy" id="648780"/>
    <lineage>
        <taxon>Bacteria</taxon>
        <taxon>Bacillati</taxon>
        <taxon>Actinomycetota</taxon>
        <taxon>Actinomycetes</taxon>
        <taxon>Jiangellales</taxon>
        <taxon>Jiangellaceae</taxon>
        <taxon>Haloactinopolyspora</taxon>
    </lineage>
</organism>
<dbReference type="PANTHER" id="PTHR33361:SF2">
    <property type="entry name" value="DUF885 DOMAIN-CONTAINING PROTEIN"/>
    <property type="match status" value="1"/>
</dbReference>
<gene>
    <name evidence="1" type="ORF">CLV30_11087</name>
</gene>
<dbReference type="InterPro" id="IPR010281">
    <property type="entry name" value="DUF885"/>
</dbReference>
<name>A0A2P8DYZ0_9ACTN</name>
<reference evidence="1 2" key="1">
    <citation type="submission" date="2018-03" db="EMBL/GenBank/DDBJ databases">
        <title>Genomic Encyclopedia of Archaeal and Bacterial Type Strains, Phase II (KMG-II): from individual species to whole genera.</title>
        <authorList>
            <person name="Goeker M."/>
        </authorList>
    </citation>
    <scope>NUCLEOTIDE SEQUENCE [LARGE SCALE GENOMIC DNA]</scope>
    <source>
        <strain evidence="1 2">DSM 45211</strain>
    </source>
</reference>
<dbReference type="PANTHER" id="PTHR33361">
    <property type="entry name" value="GLR0591 PROTEIN"/>
    <property type="match status" value="1"/>
</dbReference>
<dbReference type="Proteomes" id="UP000243528">
    <property type="component" value="Unassembled WGS sequence"/>
</dbReference>
<sequence>MRHDGPVPHDHPPTPRSIADDHVETLADLNPILGTALGIRPGADALPDLSPDGIEAQAQAERATLARLDAVDTPGADLPEAERRAARLLRERLSATLALHDAGENFRQVNNLFSPVQSLRSVFLLMPASTPDDWAVIGRRMRNVPDAIRGYRATLDEGVARVLCAAPRQVETVVEQIDTWLASDWYATFAAGGPDGQHDELQAAAAVSTGALAELREYLAGTYLPAVAGTPDAVGRERYTLNARRWTGSDLDLEDAYAYGWAEYRRLAEEMRAAADAVRPGHTPLAVMRHLDEHGAAVEGVDEVRAWLQSLMDEAMRELDGTHVDLAEPVKTVEAMIAPPGSAAAPYYTRPSLDFSRPGRTWLPTLDATRFPVWNLVSTWYHEGVPGHHLQLAQWVHVADQLSRYQVSVGSVSATTEGWALYAERLMDELGYLSDPARRLGYLDAQMMRAIRVIIDIGMHLGLRIPHTEHFHPGETWTPELAREFFGAHSGREPTFLDSEIVRYLGVPGQAISYKLGERAWLAGRDAARAAGGAGFDLKAWHMAALSLGSLGLDDLTDELARLP</sequence>